<evidence type="ECO:0000313" key="7">
    <source>
        <dbReference type="Proteomes" id="UP000315647"/>
    </source>
</evidence>
<feature type="domain" description="Pirin N-terminal" evidence="4">
    <location>
        <begin position="12"/>
        <end position="119"/>
    </location>
</feature>
<organism evidence="6 7">
    <name type="scientific">Gimesia panareensis</name>
    <dbReference type="NCBI Taxonomy" id="2527978"/>
    <lineage>
        <taxon>Bacteria</taxon>
        <taxon>Pseudomonadati</taxon>
        <taxon>Planctomycetota</taxon>
        <taxon>Planctomycetia</taxon>
        <taxon>Planctomycetales</taxon>
        <taxon>Planctomycetaceae</taxon>
        <taxon>Gimesia</taxon>
    </lineage>
</organism>
<keyword evidence="2" id="KW-0408">Iron</keyword>
<dbReference type="EC" id="1.13.11.24" evidence="6"/>
<comment type="similarity">
    <text evidence="1 3">Belongs to the pirin family.</text>
</comment>
<evidence type="ECO:0000313" key="6">
    <source>
        <dbReference type="EMBL" id="QDT28889.1"/>
    </source>
</evidence>
<reference evidence="6 7" key="1">
    <citation type="submission" date="2019-03" db="EMBL/GenBank/DDBJ databases">
        <title>Deep-cultivation of Planctomycetes and their phenomic and genomic characterization uncovers novel biology.</title>
        <authorList>
            <person name="Wiegand S."/>
            <person name="Jogler M."/>
            <person name="Boedeker C."/>
            <person name="Pinto D."/>
            <person name="Vollmers J."/>
            <person name="Rivas-Marin E."/>
            <person name="Kohn T."/>
            <person name="Peeters S.H."/>
            <person name="Heuer A."/>
            <person name="Rast P."/>
            <person name="Oberbeckmann S."/>
            <person name="Bunk B."/>
            <person name="Jeske O."/>
            <person name="Meyerdierks A."/>
            <person name="Storesund J.E."/>
            <person name="Kallscheuer N."/>
            <person name="Luecker S."/>
            <person name="Lage O.M."/>
            <person name="Pohl T."/>
            <person name="Merkel B.J."/>
            <person name="Hornburger P."/>
            <person name="Mueller R.-W."/>
            <person name="Bruemmer F."/>
            <person name="Labrenz M."/>
            <person name="Spormann A.M."/>
            <person name="Op den Camp H."/>
            <person name="Overmann J."/>
            <person name="Amann R."/>
            <person name="Jetten M.S.M."/>
            <person name="Mascher T."/>
            <person name="Medema M.H."/>
            <person name="Devos D.P."/>
            <person name="Kaster A.-K."/>
            <person name="Ovreas L."/>
            <person name="Rohde M."/>
            <person name="Galperin M.Y."/>
            <person name="Jogler C."/>
        </authorList>
    </citation>
    <scope>NUCLEOTIDE SEQUENCE [LARGE SCALE GENOMIC DNA]</scope>
    <source>
        <strain evidence="6 7">Enr10</strain>
    </source>
</reference>
<keyword evidence="6" id="KW-0560">Oxidoreductase</keyword>
<dbReference type="Proteomes" id="UP000315647">
    <property type="component" value="Chromosome"/>
</dbReference>
<dbReference type="InterPro" id="IPR041602">
    <property type="entry name" value="Quercetinase_C"/>
</dbReference>
<dbReference type="InterPro" id="IPR012093">
    <property type="entry name" value="Pirin"/>
</dbReference>
<feature type="domain" description="Quercetin 2,3-dioxygenase C-terminal cupin" evidence="5">
    <location>
        <begin position="146"/>
        <end position="231"/>
    </location>
</feature>
<dbReference type="InterPro" id="IPR011051">
    <property type="entry name" value="RmlC_Cupin_sf"/>
</dbReference>
<keyword evidence="6" id="KW-0223">Dioxygenase</keyword>
<dbReference type="InterPro" id="IPR014710">
    <property type="entry name" value="RmlC-like_jellyroll"/>
</dbReference>
<comment type="cofactor">
    <cofactor evidence="2">
        <name>Fe cation</name>
        <dbReference type="ChEBI" id="CHEBI:24875"/>
    </cofactor>
    <text evidence="2">Binds 1 Fe cation per subunit.</text>
</comment>
<dbReference type="Pfam" id="PF17954">
    <property type="entry name" value="Pirin_C_2"/>
    <property type="match status" value="1"/>
</dbReference>
<evidence type="ECO:0000259" key="5">
    <source>
        <dbReference type="Pfam" id="PF17954"/>
    </source>
</evidence>
<accession>A0A517QBA5</accession>
<dbReference type="Gene3D" id="2.60.120.10">
    <property type="entry name" value="Jelly Rolls"/>
    <property type="match status" value="2"/>
</dbReference>
<gene>
    <name evidence="6" type="primary">yhhW</name>
    <name evidence="6" type="ORF">Enr10x_42350</name>
</gene>
<feature type="binding site" evidence="2">
    <location>
        <position position="57"/>
    </location>
    <ligand>
        <name>Fe cation</name>
        <dbReference type="ChEBI" id="CHEBI:24875"/>
    </ligand>
</feature>
<dbReference type="RefSeq" id="WP_145112180.1">
    <property type="nucleotide sequence ID" value="NZ_CP036277.1"/>
</dbReference>
<dbReference type="GO" id="GO:0008127">
    <property type="term" value="F:quercetin 2,3-dioxygenase activity"/>
    <property type="evidence" value="ECO:0007669"/>
    <property type="project" value="UniProtKB-EC"/>
</dbReference>
<keyword evidence="7" id="KW-1185">Reference proteome</keyword>
<dbReference type="CDD" id="cd20311">
    <property type="entry name" value="cupin_Yhhw_C"/>
    <property type="match status" value="1"/>
</dbReference>
<proteinExistence type="inferred from homology"/>
<protein>
    <submittedName>
        <fullName evidence="6">Quercetin 2,3-dioxygenase</fullName>
        <ecNumber evidence="6">1.13.11.24</ecNumber>
    </submittedName>
</protein>
<dbReference type="CDD" id="cd02910">
    <property type="entry name" value="cupin_Yhhw_N"/>
    <property type="match status" value="1"/>
</dbReference>
<dbReference type="PIRSF" id="PIRSF006232">
    <property type="entry name" value="Pirin"/>
    <property type="match status" value="1"/>
</dbReference>
<dbReference type="SUPFAM" id="SSF51182">
    <property type="entry name" value="RmlC-like cupins"/>
    <property type="match status" value="1"/>
</dbReference>
<feature type="binding site" evidence="2">
    <location>
        <position position="59"/>
    </location>
    <ligand>
        <name>Fe cation</name>
        <dbReference type="ChEBI" id="CHEBI:24875"/>
    </ligand>
</feature>
<dbReference type="PANTHER" id="PTHR43212">
    <property type="entry name" value="QUERCETIN 2,3-DIOXYGENASE"/>
    <property type="match status" value="1"/>
</dbReference>
<evidence type="ECO:0000259" key="4">
    <source>
        <dbReference type="Pfam" id="PF02678"/>
    </source>
</evidence>
<name>A0A517QBA5_9PLAN</name>
<accession>A0A518AAI4</accession>
<keyword evidence="2" id="KW-0479">Metal-binding</keyword>
<sequence length="232" mass="26244">MIRVLKAAERGHADHGWLDTYHTFSFAGYQDPEHVHFRTLRVMNEDVVQPGQGFGTHPHRDMEIVTYVLEGALEHKDSMGNGEVLRAGEFQRMSAGTGIMHSEFNPSQTEPVHLYQIWLFPERKGIEPSYEQKRFPESEQQNQLRLVASPEAEAGSLLIHQDARVYLSQIEPQATVQYELAEGRHAWLQVLRGSVLLNEVPLEVSDGAAVSDTRQLNIQATDNAEIMLFDLA</sequence>
<dbReference type="FunFam" id="2.60.120.10:FF:000021">
    <property type="entry name" value="Quercetin 2,3-dioxygenase"/>
    <property type="match status" value="1"/>
</dbReference>
<dbReference type="InterPro" id="IPR003829">
    <property type="entry name" value="Pirin_N_dom"/>
</dbReference>
<dbReference type="Pfam" id="PF02678">
    <property type="entry name" value="Pirin"/>
    <property type="match status" value="1"/>
</dbReference>
<evidence type="ECO:0000256" key="3">
    <source>
        <dbReference type="RuleBase" id="RU003457"/>
    </source>
</evidence>
<feature type="binding site" evidence="2">
    <location>
        <position position="103"/>
    </location>
    <ligand>
        <name>Fe cation</name>
        <dbReference type="ChEBI" id="CHEBI:24875"/>
    </ligand>
</feature>
<feature type="binding site" evidence="2">
    <location>
        <position position="101"/>
    </location>
    <ligand>
        <name>Fe cation</name>
        <dbReference type="ChEBI" id="CHEBI:24875"/>
    </ligand>
</feature>
<dbReference type="PANTHER" id="PTHR43212:SF3">
    <property type="entry name" value="QUERCETIN 2,3-DIOXYGENASE"/>
    <property type="match status" value="1"/>
</dbReference>
<dbReference type="AlphaFoldDB" id="A0A517QBA5"/>
<evidence type="ECO:0000256" key="1">
    <source>
        <dbReference type="ARBA" id="ARBA00008416"/>
    </source>
</evidence>
<dbReference type="GO" id="GO:0046872">
    <property type="term" value="F:metal ion binding"/>
    <property type="evidence" value="ECO:0007669"/>
    <property type="project" value="UniProtKB-KW"/>
</dbReference>
<dbReference type="EMBL" id="CP037421">
    <property type="protein sequence ID" value="QDT28889.1"/>
    <property type="molecule type" value="Genomic_DNA"/>
</dbReference>
<evidence type="ECO:0000256" key="2">
    <source>
        <dbReference type="PIRSR" id="PIRSR006232-1"/>
    </source>
</evidence>